<organism evidence="2 3">
    <name type="scientific">Romanomermis culicivorax</name>
    <name type="common">Nematode worm</name>
    <dbReference type="NCBI Taxonomy" id="13658"/>
    <lineage>
        <taxon>Eukaryota</taxon>
        <taxon>Metazoa</taxon>
        <taxon>Ecdysozoa</taxon>
        <taxon>Nematoda</taxon>
        <taxon>Enoplea</taxon>
        <taxon>Dorylaimia</taxon>
        <taxon>Mermithida</taxon>
        <taxon>Mermithoidea</taxon>
        <taxon>Mermithidae</taxon>
        <taxon>Romanomermis</taxon>
    </lineage>
</organism>
<reference evidence="3" key="1">
    <citation type="submission" date="2022-11" db="UniProtKB">
        <authorList>
            <consortium name="WormBaseParasite"/>
        </authorList>
    </citation>
    <scope>IDENTIFICATION</scope>
</reference>
<feature type="chain" id="PRO_5037794422" evidence="1">
    <location>
        <begin position="21"/>
        <end position="98"/>
    </location>
</feature>
<evidence type="ECO:0000256" key="1">
    <source>
        <dbReference type="SAM" id="SignalP"/>
    </source>
</evidence>
<protein>
    <submittedName>
        <fullName evidence="3">BED-type domain-containing protein</fullName>
    </submittedName>
</protein>
<keyword evidence="2" id="KW-1185">Reference proteome</keyword>
<dbReference type="Proteomes" id="UP000887565">
    <property type="component" value="Unplaced"/>
</dbReference>
<sequence length="98" mass="11093">MTTSSHSAVIWTFFIILTTDDKTRVICNYFTEEFRRGGQDKYGFGHSGLKKHLATHPPTNIKYLAEQKAAEKIKITVQAAKNTNKTNQTILEASFLKT</sequence>
<accession>A0A915L8Q8</accession>
<evidence type="ECO:0000313" key="2">
    <source>
        <dbReference type="Proteomes" id="UP000887565"/>
    </source>
</evidence>
<evidence type="ECO:0000313" key="3">
    <source>
        <dbReference type="WBParaSite" id="nRc.2.0.1.t46833-RA"/>
    </source>
</evidence>
<feature type="signal peptide" evidence="1">
    <location>
        <begin position="1"/>
        <end position="20"/>
    </location>
</feature>
<dbReference type="WBParaSite" id="nRc.2.0.1.t46833-RA">
    <property type="protein sequence ID" value="nRc.2.0.1.t46833-RA"/>
    <property type="gene ID" value="nRc.2.0.1.g46833"/>
</dbReference>
<name>A0A915L8Q8_ROMCU</name>
<proteinExistence type="predicted"/>
<keyword evidence="1" id="KW-0732">Signal</keyword>
<dbReference type="AlphaFoldDB" id="A0A915L8Q8"/>